<sequence length="113" mass="12410">MTRQPAAFLQSLAPAVCFVKNKVFTFQPNARSNLAGYCFSIYLIDASTRKEYFRPSSPLLIVCLVSIPEAPGVSRVKIPKGCCRSCQASDLGSCPFADTYKCQSTLVPHPQRC</sequence>
<gene>
    <name evidence="1" type="ORF">CLUP02_15954</name>
</gene>
<dbReference type="AlphaFoldDB" id="A0A9Q8T717"/>
<evidence type="ECO:0000313" key="1">
    <source>
        <dbReference type="EMBL" id="UQC90424.1"/>
    </source>
</evidence>
<keyword evidence="2" id="KW-1185">Reference proteome</keyword>
<proteinExistence type="predicted"/>
<reference evidence="1" key="1">
    <citation type="journal article" date="2021" name="Mol. Plant Microbe Interact.">
        <title>Complete Genome Sequence of the Plant-Pathogenic Fungus Colletotrichum lupini.</title>
        <authorList>
            <person name="Baroncelli R."/>
            <person name="Pensec F."/>
            <person name="Da Lio D."/>
            <person name="Boufleur T."/>
            <person name="Vicente I."/>
            <person name="Sarrocco S."/>
            <person name="Picot A."/>
            <person name="Baraldi E."/>
            <person name="Sukno S."/>
            <person name="Thon M."/>
            <person name="Le Floch G."/>
        </authorList>
    </citation>
    <scope>NUCLEOTIDE SEQUENCE</scope>
    <source>
        <strain evidence="1">IMI 504893</strain>
    </source>
</reference>
<dbReference type="Proteomes" id="UP000830671">
    <property type="component" value="Chromosome 9"/>
</dbReference>
<accession>A0A9Q8T717</accession>
<dbReference type="RefSeq" id="XP_049152025.1">
    <property type="nucleotide sequence ID" value="XM_049294878.1"/>
</dbReference>
<organism evidence="1 2">
    <name type="scientific">Colletotrichum lupini</name>
    <dbReference type="NCBI Taxonomy" id="145971"/>
    <lineage>
        <taxon>Eukaryota</taxon>
        <taxon>Fungi</taxon>
        <taxon>Dikarya</taxon>
        <taxon>Ascomycota</taxon>
        <taxon>Pezizomycotina</taxon>
        <taxon>Sordariomycetes</taxon>
        <taxon>Hypocreomycetidae</taxon>
        <taxon>Glomerellales</taxon>
        <taxon>Glomerellaceae</taxon>
        <taxon>Colletotrichum</taxon>
        <taxon>Colletotrichum acutatum species complex</taxon>
    </lineage>
</organism>
<dbReference type="EMBL" id="CP019481">
    <property type="protein sequence ID" value="UQC90424.1"/>
    <property type="molecule type" value="Genomic_DNA"/>
</dbReference>
<name>A0A9Q8T717_9PEZI</name>
<dbReference type="KEGG" id="clup:CLUP02_15954"/>
<protein>
    <submittedName>
        <fullName evidence="1">Uncharacterized protein</fullName>
    </submittedName>
</protein>
<evidence type="ECO:0000313" key="2">
    <source>
        <dbReference type="Proteomes" id="UP000830671"/>
    </source>
</evidence>
<dbReference type="GeneID" id="73349888"/>